<dbReference type="Pfam" id="PF04984">
    <property type="entry name" value="Phage_sheath_1"/>
    <property type="match status" value="1"/>
</dbReference>
<evidence type="ECO:0000313" key="5">
    <source>
        <dbReference type="Proteomes" id="UP000255101"/>
    </source>
</evidence>
<dbReference type="Gene3D" id="3.40.50.11790">
    <property type="match status" value="1"/>
</dbReference>
<dbReference type="RefSeq" id="WP_002845617.1">
    <property type="nucleotide sequence ID" value="NZ_FOVA01000002.1"/>
</dbReference>
<gene>
    <name evidence="4" type="ORF">NCTC11460_00956</name>
</gene>
<feature type="domain" description="Tail sheath protein subtilisin-like" evidence="2">
    <location>
        <begin position="95"/>
        <end position="237"/>
    </location>
</feature>
<feature type="domain" description="Tail sheath protein C-terminal" evidence="3">
    <location>
        <begin position="246"/>
        <end position="365"/>
    </location>
</feature>
<evidence type="ECO:0000313" key="4">
    <source>
        <dbReference type="EMBL" id="SUB61039.1"/>
    </source>
</evidence>
<organism evidence="4 5">
    <name type="scientific">Peptostreptococcus anaerobius</name>
    <dbReference type="NCBI Taxonomy" id="1261"/>
    <lineage>
        <taxon>Bacteria</taxon>
        <taxon>Bacillati</taxon>
        <taxon>Bacillota</taxon>
        <taxon>Clostridia</taxon>
        <taxon>Peptostreptococcales</taxon>
        <taxon>Peptostreptococcaceae</taxon>
        <taxon>Peptostreptococcus</taxon>
    </lineage>
</organism>
<sequence length="366" mass="40837">MGMPEIRIKFIEITRRAIEEAGRGVVLLLLKDNTNKGLTEINSFDEIPESFKGKSKTIIDHVFWGNVQDIREGTSLRTVSYRPAKVYVYCLGSDENLEDALKKLEGLEFNFMAYPDAEDVDNNKLISFIKKIKESGVEATVIVSSKKIKADSEDVVNFVEEDFKVGGQVTKANSYTGRIAGLIAGTPYSQSITLASLNEIESIADKEINAINAAIDSGNLTLCWKKGKARIARGVNSRTTITEDRGEQFKKIKLVNTYKFINNAIYKVIIDHYIGKVPNSYDNKCLLIVEIKNFLNNLSSEELIEKKFNVGINMTKQKEYLKSKGVDVSALSEQELKEADTGSKVFLALTIKGIDAMEDFDIEVSV</sequence>
<reference evidence="4 5" key="1">
    <citation type="submission" date="2018-06" db="EMBL/GenBank/DDBJ databases">
        <authorList>
            <consortium name="Pathogen Informatics"/>
            <person name="Doyle S."/>
        </authorList>
    </citation>
    <scope>NUCLEOTIDE SEQUENCE [LARGE SCALE GENOMIC DNA]</scope>
    <source>
        <strain evidence="4 5">NCTC11460</strain>
    </source>
</reference>
<dbReference type="InterPro" id="IPR035089">
    <property type="entry name" value="Phage_sheath_subtilisin"/>
</dbReference>
<accession>A0A379CG06</accession>
<dbReference type="Pfam" id="PF17482">
    <property type="entry name" value="Phage_sheath_1C"/>
    <property type="match status" value="1"/>
</dbReference>
<dbReference type="Proteomes" id="UP000255101">
    <property type="component" value="Unassembled WGS sequence"/>
</dbReference>
<dbReference type="AlphaFoldDB" id="A0A379CG06"/>
<protein>
    <submittedName>
        <fullName evidence="4">Phage tail sheath protein</fullName>
    </submittedName>
</protein>
<evidence type="ECO:0000256" key="1">
    <source>
        <dbReference type="ARBA" id="ARBA00008005"/>
    </source>
</evidence>
<evidence type="ECO:0000259" key="2">
    <source>
        <dbReference type="Pfam" id="PF04984"/>
    </source>
</evidence>
<dbReference type="InterPro" id="IPR020287">
    <property type="entry name" value="Tail_sheath_C"/>
</dbReference>
<name>A0A379CG06_9FIRM</name>
<evidence type="ECO:0000259" key="3">
    <source>
        <dbReference type="Pfam" id="PF17482"/>
    </source>
</evidence>
<dbReference type="EMBL" id="UGTB01000004">
    <property type="protein sequence ID" value="SUB61039.1"/>
    <property type="molecule type" value="Genomic_DNA"/>
</dbReference>
<proteinExistence type="inferred from homology"/>
<comment type="similarity">
    <text evidence="1">Belongs to the myoviridae tail sheath protein family.</text>
</comment>
<dbReference type="Gene3D" id="3.30.1370.220">
    <property type="match status" value="1"/>
</dbReference>